<sequence>MGDVRETFEVVKGHTNGLDSMKKQIREFVLESLDSSVEVMKGVLNSTTNKLKVRDDAFDAMVMTLKEQIEEL</sequence>
<name>A0A5B6UT22_9ROSI</name>
<accession>A0A5B6UT22</accession>
<reference evidence="2" key="1">
    <citation type="journal article" date="2019" name="Plant Biotechnol. J.">
        <title>Genome sequencing of the Australian wild diploid species Gossypium australe highlights disease resistance and delayed gland morphogenesis.</title>
        <authorList>
            <person name="Cai Y."/>
            <person name="Cai X."/>
            <person name="Wang Q."/>
            <person name="Wang P."/>
            <person name="Zhang Y."/>
            <person name="Cai C."/>
            <person name="Xu Y."/>
            <person name="Wang K."/>
            <person name="Zhou Z."/>
            <person name="Wang C."/>
            <person name="Geng S."/>
            <person name="Li B."/>
            <person name="Dong Q."/>
            <person name="Hou Y."/>
            <person name="Wang H."/>
            <person name="Ai P."/>
            <person name="Liu Z."/>
            <person name="Yi F."/>
            <person name="Sun M."/>
            <person name="An G."/>
            <person name="Cheng J."/>
            <person name="Zhang Y."/>
            <person name="Shi Q."/>
            <person name="Xie Y."/>
            <person name="Shi X."/>
            <person name="Chang Y."/>
            <person name="Huang F."/>
            <person name="Chen Y."/>
            <person name="Hong S."/>
            <person name="Mi L."/>
            <person name="Sun Q."/>
            <person name="Zhang L."/>
            <person name="Zhou B."/>
            <person name="Peng R."/>
            <person name="Zhang X."/>
            <person name="Liu F."/>
        </authorList>
    </citation>
    <scope>NUCLEOTIDE SEQUENCE [LARGE SCALE GENOMIC DNA]</scope>
    <source>
        <strain evidence="2">cv. PA1801</strain>
    </source>
</reference>
<evidence type="ECO:0000313" key="2">
    <source>
        <dbReference type="Proteomes" id="UP000325315"/>
    </source>
</evidence>
<comment type="caution">
    <text evidence="1">The sequence shown here is derived from an EMBL/GenBank/DDBJ whole genome shotgun (WGS) entry which is preliminary data.</text>
</comment>
<dbReference type="AlphaFoldDB" id="A0A5B6UT22"/>
<dbReference type="EMBL" id="SMMG02000009">
    <property type="protein sequence ID" value="KAA3461251.1"/>
    <property type="molecule type" value="Genomic_DNA"/>
</dbReference>
<proteinExistence type="predicted"/>
<gene>
    <name evidence="1" type="ORF">EPI10_027835</name>
</gene>
<organism evidence="1 2">
    <name type="scientific">Gossypium australe</name>
    <dbReference type="NCBI Taxonomy" id="47621"/>
    <lineage>
        <taxon>Eukaryota</taxon>
        <taxon>Viridiplantae</taxon>
        <taxon>Streptophyta</taxon>
        <taxon>Embryophyta</taxon>
        <taxon>Tracheophyta</taxon>
        <taxon>Spermatophyta</taxon>
        <taxon>Magnoliopsida</taxon>
        <taxon>eudicotyledons</taxon>
        <taxon>Gunneridae</taxon>
        <taxon>Pentapetalae</taxon>
        <taxon>rosids</taxon>
        <taxon>malvids</taxon>
        <taxon>Malvales</taxon>
        <taxon>Malvaceae</taxon>
        <taxon>Malvoideae</taxon>
        <taxon>Gossypium</taxon>
    </lineage>
</organism>
<evidence type="ECO:0000313" key="1">
    <source>
        <dbReference type="EMBL" id="KAA3461251.1"/>
    </source>
</evidence>
<protein>
    <submittedName>
        <fullName evidence="1">Uncharacterized protein</fullName>
    </submittedName>
</protein>
<dbReference type="OrthoDB" id="992209at2759"/>
<keyword evidence="2" id="KW-1185">Reference proteome</keyword>
<dbReference type="Proteomes" id="UP000325315">
    <property type="component" value="Unassembled WGS sequence"/>
</dbReference>